<sequence length="97" mass="11104">MKISVFLSRNLLRKRRSNVAPDERAKRGRKTNGDDSVSPALIENVKMLPDIVSFEKAGDFAFSKPFVSLQKAWIPKKMPRRKVGASVRDEDTLKKFR</sequence>
<comment type="caution">
    <text evidence="2">The sequence shown here is derived from an EMBL/GenBank/DDBJ whole genome shotgun (WGS) entry which is preliminary data.</text>
</comment>
<protein>
    <submittedName>
        <fullName evidence="2">Uncharacterized protein</fullName>
    </submittedName>
</protein>
<dbReference type="Proteomes" id="UP001372834">
    <property type="component" value="Unassembled WGS sequence"/>
</dbReference>
<accession>A0AAN8SC24</accession>
<reference evidence="2 3" key="1">
    <citation type="submission" date="2023-10" db="EMBL/GenBank/DDBJ databases">
        <title>Genomes of two closely related lineages of the louse Polyplax serrata with different host specificities.</title>
        <authorList>
            <person name="Martinu J."/>
            <person name="Tarabai H."/>
            <person name="Stefka J."/>
            <person name="Hypsa V."/>
        </authorList>
    </citation>
    <scope>NUCLEOTIDE SEQUENCE [LARGE SCALE GENOMIC DNA]</scope>
    <source>
        <strain evidence="2">HR10_N</strain>
    </source>
</reference>
<dbReference type="AlphaFoldDB" id="A0AAN8SC24"/>
<evidence type="ECO:0000256" key="1">
    <source>
        <dbReference type="SAM" id="MobiDB-lite"/>
    </source>
</evidence>
<evidence type="ECO:0000313" key="3">
    <source>
        <dbReference type="Proteomes" id="UP001372834"/>
    </source>
</evidence>
<gene>
    <name evidence="2" type="ORF">RUM43_004703</name>
</gene>
<evidence type="ECO:0000313" key="2">
    <source>
        <dbReference type="EMBL" id="KAK6643199.1"/>
    </source>
</evidence>
<dbReference type="EMBL" id="JAWJWE010000002">
    <property type="protein sequence ID" value="KAK6643199.1"/>
    <property type="molecule type" value="Genomic_DNA"/>
</dbReference>
<name>A0AAN8SC24_POLSC</name>
<proteinExistence type="predicted"/>
<feature type="region of interest" description="Disordered" evidence="1">
    <location>
        <begin position="17"/>
        <end position="37"/>
    </location>
</feature>
<organism evidence="2 3">
    <name type="scientific">Polyplax serrata</name>
    <name type="common">Common mouse louse</name>
    <dbReference type="NCBI Taxonomy" id="468196"/>
    <lineage>
        <taxon>Eukaryota</taxon>
        <taxon>Metazoa</taxon>
        <taxon>Ecdysozoa</taxon>
        <taxon>Arthropoda</taxon>
        <taxon>Hexapoda</taxon>
        <taxon>Insecta</taxon>
        <taxon>Pterygota</taxon>
        <taxon>Neoptera</taxon>
        <taxon>Paraneoptera</taxon>
        <taxon>Psocodea</taxon>
        <taxon>Troctomorpha</taxon>
        <taxon>Phthiraptera</taxon>
        <taxon>Anoplura</taxon>
        <taxon>Polyplacidae</taxon>
        <taxon>Polyplax</taxon>
    </lineage>
</organism>